<dbReference type="InterPro" id="IPR015422">
    <property type="entry name" value="PyrdxlP-dep_Trfase_small"/>
</dbReference>
<dbReference type="GO" id="GO:0030170">
    <property type="term" value="F:pyridoxal phosphate binding"/>
    <property type="evidence" value="ECO:0007669"/>
    <property type="project" value="InterPro"/>
</dbReference>
<dbReference type="EMBL" id="PYGB01000011">
    <property type="protein sequence ID" value="PSK82893.1"/>
    <property type="molecule type" value="Genomic_DNA"/>
</dbReference>
<keyword evidence="3" id="KW-0663">Pyridoxal phosphate</keyword>
<name>A0A1X6ZTP7_9RHOB</name>
<keyword evidence="6" id="KW-0012">Acyltransferase</keyword>
<reference evidence="6 7" key="1">
    <citation type="submission" date="2017-03" db="EMBL/GenBank/DDBJ databases">
        <authorList>
            <person name="Afonso C.L."/>
            <person name="Miller P.J."/>
            <person name="Scott M.A."/>
            <person name="Spackman E."/>
            <person name="Goraichik I."/>
            <person name="Dimitrov K.M."/>
            <person name="Suarez D.L."/>
            <person name="Swayne D.E."/>
        </authorList>
    </citation>
    <scope>NUCLEOTIDE SEQUENCE [LARGE SCALE GENOMIC DNA]</scope>
    <source>
        <strain evidence="6 7">CECT 8367</strain>
    </source>
</reference>
<dbReference type="Proteomes" id="UP000240624">
    <property type="component" value="Unassembled WGS sequence"/>
</dbReference>
<evidence type="ECO:0000313" key="6">
    <source>
        <dbReference type="EMBL" id="SLN60712.1"/>
    </source>
</evidence>
<dbReference type="Gene3D" id="3.90.1150.10">
    <property type="entry name" value="Aspartate Aminotransferase, domain 1"/>
    <property type="match status" value="1"/>
</dbReference>
<evidence type="ECO:0000313" key="7">
    <source>
        <dbReference type="Proteomes" id="UP000193495"/>
    </source>
</evidence>
<dbReference type="AlphaFoldDB" id="A0A1X6ZTP7"/>
<dbReference type="PANTHER" id="PTHR13693">
    <property type="entry name" value="CLASS II AMINOTRANSFERASE/8-AMINO-7-OXONONANOATE SYNTHASE"/>
    <property type="match status" value="1"/>
</dbReference>
<dbReference type="GO" id="GO:0009102">
    <property type="term" value="P:biotin biosynthetic process"/>
    <property type="evidence" value="ECO:0007669"/>
    <property type="project" value="TreeGrafter"/>
</dbReference>
<dbReference type="Proteomes" id="UP000193495">
    <property type="component" value="Unassembled WGS sequence"/>
</dbReference>
<protein>
    <submittedName>
        <fullName evidence="5 6">8-amino-7-oxononanoate synthase</fullName>
        <ecNumber evidence="6">2.3.1.47</ecNumber>
    </submittedName>
</protein>
<dbReference type="InterPro" id="IPR050087">
    <property type="entry name" value="AON_synthase_class-II"/>
</dbReference>
<gene>
    <name evidence="6" type="primary">bioF</name>
    <name evidence="5" type="ORF">CLV79_1119</name>
    <name evidence="6" type="ORF">LOS8367_02906</name>
</gene>
<dbReference type="InterPro" id="IPR004839">
    <property type="entry name" value="Aminotransferase_I/II_large"/>
</dbReference>
<evidence type="ECO:0000256" key="2">
    <source>
        <dbReference type="ARBA" id="ARBA00022679"/>
    </source>
</evidence>
<organism evidence="6 7">
    <name type="scientific">Limimaricola soesokkakensis</name>
    <dbReference type="NCBI Taxonomy" id="1343159"/>
    <lineage>
        <taxon>Bacteria</taxon>
        <taxon>Pseudomonadati</taxon>
        <taxon>Pseudomonadota</taxon>
        <taxon>Alphaproteobacteria</taxon>
        <taxon>Rhodobacterales</taxon>
        <taxon>Paracoccaceae</taxon>
        <taxon>Limimaricola</taxon>
    </lineage>
</organism>
<evidence type="ECO:0000313" key="5">
    <source>
        <dbReference type="EMBL" id="PSK82893.1"/>
    </source>
</evidence>
<evidence type="ECO:0000256" key="1">
    <source>
        <dbReference type="ARBA" id="ARBA00001933"/>
    </source>
</evidence>
<evidence type="ECO:0000256" key="3">
    <source>
        <dbReference type="ARBA" id="ARBA00022898"/>
    </source>
</evidence>
<feature type="domain" description="Aminotransferase class I/classII large" evidence="4">
    <location>
        <begin position="38"/>
        <end position="374"/>
    </location>
</feature>
<proteinExistence type="predicted"/>
<evidence type="ECO:0000313" key="8">
    <source>
        <dbReference type="Proteomes" id="UP000240624"/>
    </source>
</evidence>
<sequence>MSAAASRGRPGFPRHAEALEALGVRGRRRALMPRAGRDFSSNDYLGLASSELLRAAARAALDRGVATGSGGSRLLRGNDAEHVALEEEAAAFFGAPAALYMGAGFPGNVAIFSSLPMQGDLVLHDALVHASAHDGLRLGRAETQSFAHNDADAARDALRSWRAAGGTGRAWIACESLYSMEGDLAPLDDLAAVAAEDGAVLVVDEAHATGLYGVQGQGRAHGLDPSVDLLSLHTCGKALGGAGGLICGDPMLIDTLINRARNFIFSTAPSPLDAAVMRAALRLVAERPKLREAAWRNIAHAHEAARRGGFGAFGTQILPVLIGDDAEALALAQALQARGHDVRAIRPPTVPRGTARLRVSITPNVSKDEIDALFADLADIRKAAA</sequence>
<dbReference type="OrthoDB" id="9807157at2"/>
<dbReference type="PANTHER" id="PTHR13693:SF100">
    <property type="entry name" value="8-AMINO-7-OXONONANOATE SYNTHASE"/>
    <property type="match status" value="1"/>
</dbReference>
<dbReference type="RefSeq" id="WP_085897222.1">
    <property type="nucleotide sequence ID" value="NZ_FWFY01000010.1"/>
</dbReference>
<dbReference type="InterPro" id="IPR015424">
    <property type="entry name" value="PyrdxlP-dep_Trfase"/>
</dbReference>
<accession>A0A1X6ZTP7</accession>
<dbReference type="Pfam" id="PF00155">
    <property type="entry name" value="Aminotran_1_2"/>
    <property type="match status" value="1"/>
</dbReference>
<comment type="cofactor">
    <cofactor evidence="1">
        <name>pyridoxal 5'-phosphate</name>
        <dbReference type="ChEBI" id="CHEBI:597326"/>
    </cofactor>
</comment>
<keyword evidence="8" id="KW-1185">Reference proteome</keyword>
<dbReference type="EMBL" id="FWFY01000010">
    <property type="protein sequence ID" value="SLN60712.1"/>
    <property type="molecule type" value="Genomic_DNA"/>
</dbReference>
<dbReference type="InterPro" id="IPR015421">
    <property type="entry name" value="PyrdxlP-dep_Trfase_major"/>
</dbReference>
<dbReference type="Gene3D" id="3.40.640.10">
    <property type="entry name" value="Type I PLP-dependent aspartate aminotransferase-like (Major domain)"/>
    <property type="match status" value="1"/>
</dbReference>
<reference evidence="5 8" key="2">
    <citation type="submission" date="2018-03" db="EMBL/GenBank/DDBJ databases">
        <title>Genomic Encyclopedia of Archaeal and Bacterial Type Strains, Phase II (KMG-II): from individual species to whole genera.</title>
        <authorList>
            <person name="Goeker M."/>
        </authorList>
    </citation>
    <scope>NUCLEOTIDE SEQUENCE [LARGE SCALE GENOMIC DNA]</scope>
    <source>
        <strain evidence="5 8">DSM 29956</strain>
    </source>
</reference>
<dbReference type="GO" id="GO:0008710">
    <property type="term" value="F:8-amino-7-oxononanoate synthase activity"/>
    <property type="evidence" value="ECO:0007669"/>
    <property type="project" value="UniProtKB-EC"/>
</dbReference>
<dbReference type="SUPFAM" id="SSF53383">
    <property type="entry name" value="PLP-dependent transferases"/>
    <property type="match status" value="1"/>
</dbReference>
<evidence type="ECO:0000259" key="4">
    <source>
        <dbReference type="Pfam" id="PF00155"/>
    </source>
</evidence>
<dbReference type="EC" id="2.3.1.47" evidence="6"/>
<keyword evidence="2 6" id="KW-0808">Transferase</keyword>